<dbReference type="PANTHER" id="PTHR31901:SF9">
    <property type="entry name" value="GH3 DOMAIN-CONTAINING PROTEIN"/>
    <property type="match status" value="1"/>
</dbReference>
<keyword evidence="3" id="KW-1185">Reference proteome</keyword>
<dbReference type="InterPro" id="IPR004993">
    <property type="entry name" value="GH3"/>
</dbReference>
<dbReference type="Proteomes" id="UP000235584">
    <property type="component" value="Chromosome"/>
</dbReference>
<reference evidence="2 3" key="1">
    <citation type="submission" date="2018-01" db="EMBL/GenBank/DDBJ databases">
        <title>Complete genome sequence of Bacteriovorax stolpii DSM12778.</title>
        <authorList>
            <person name="Tang B."/>
            <person name="Chang J."/>
        </authorList>
    </citation>
    <scope>NUCLEOTIDE SEQUENCE [LARGE SCALE GENOMIC DNA]</scope>
    <source>
        <strain evidence="2 3">DSM 12778</strain>
    </source>
</reference>
<accession>A0A2K9NVA5</accession>
<dbReference type="PANTHER" id="PTHR31901">
    <property type="entry name" value="GH3 DOMAIN-CONTAINING PROTEIN"/>
    <property type="match status" value="1"/>
</dbReference>
<organism evidence="2 3">
    <name type="scientific">Bacteriovorax stolpii</name>
    <name type="common">Bdellovibrio stolpii</name>
    <dbReference type="NCBI Taxonomy" id="960"/>
    <lineage>
        <taxon>Bacteria</taxon>
        <taxon>Pseudomonadati</taxon>
        <taxon>Bdellovibrionota</taxon>
        <taxon>Bacteriovoracia</taxon>
        <taxon>Bacteriovoracales</taxon>
        <taxon>Bacteriovoracaceae</taxon>
        <taxon>Bacteriovorax</taxon>
    </lineage>
</organism>
<proteinExistence type="predicted"/>
<gene>
    <name evidence="2" type="ORF">C0V70_15245</name>
</gene>
<dbReference type="GO" id="GO:0005737">
    <property type="term" value="C:cytoplasm"/>
    <property type="evidence" value="ECO:0007669"/>
    <property type="project" value="TreeGrafter"/>
</dbReference>
<dbReference type="Pfam" id="PF03321">
    <property type="entry name" value="GH3"/>
    <property type="match status" value="1"/>
</dbReference>
<feature type="domain" description="GH3 middle" evidence="1">
    <location>
        <begin position="290"/>
        <end position="355"/>
    </location>
</feature>
<dbReference type="EMBL" id="CP025704">
    <property type="protein sequence ID" value="AUN99438.1"/>
    <property type="molecule type" value="Genomic_DNA"/>
</dbReference>
<dbReference type="RefSeq" id="WP_102244729.1">
    <property type="nucleotide sequence ID" value="NZ_CP025704.1"/>
</dbReference>
<name>A0A2K9NVA5_BACTC</name>
<dbReference type="InterPro" id="IPR055377">
    <property type="entry name" value="GH3_M"/>
</dbReference>
<sequence>MIRTISHQLIKWYSKKNYEQFCESLKNPKKAQIAILTNLTGISDYKDFKNHFPITNYADWKEGIEKRKVEKPQEHFVPTSGSTHAIKWIPYTKKFKDELWRASGAWIHDLYLRFPDIAKGTHYWSLSWIPEDLRKEHRSNDLDFFAGLEKYLLEQTMTVDESVSTMPTLKESMRENAVSLIEKDVTLISVWSPTFLLELLDLVIADKNFFADRILDFRKKEALKYADKVSPELCKILFPKLALISAWATSSSEYYAQKVKDLFPHVPFEAKGLWATEGVVTIPFQGKFPLAVNSHFYEFEDVETKEIHPGWALKKGMKVTPLLTTGSLFFRYRLNDLLLVSDFFDQTPCLTFLGRIGETDLVGEKISSDLAQKLISNIANKYEISPLSLLAVEGHKPHYRLLVDGVGKLERLDEISDFLEKELLGHFHYKLARELGQLSHVQVEMKEDAYQAYVKYREKMIALKGNIKVEPLVRTRDD</sequence>
<dbReference type="GO" id="GO:0016881">
    <property type="term" value="F:acid-amino acid ligase activity"/>
    <property type="evidence" value="ECO:0007669"/>
    <property type="project" value="TreeGrafter"/>
</dbReference>
<dbReference type="AlphaFoldDB" id="A0A2K9NVA5"/>
<dbReference type="KEGG" id="bsto:C0V70_15245"/>
<dbReference type="Pfam" id="PF23571">
    <property type="entry name" value="GH3_M"/>
    <property type="match status" value="1"/>
</dbReference>
<protein>
    <submittedName>
        <fullName evidence="2">GH3 auxin-responsive promoter</fullName>
    </submittedName>
</protein>
<evidence type="ECO:0000313" key="3">
    <source>
        <dbReference type="Proteomes" id="UP000235584"/>
    </source>
</evidence>
<evidence type="ECO:0000259" key="1">
    <source>
        <dbReference type="Pfam" id="PF23571"/>
    </source>
</evidence>
<evidence type="ECO:0000313" key="2">
    <source>
        <dbReference type="EMBL" id="AUN99438.1"/>
    </source>
</evidence>